<dbReference type="InterPro" id="IPR036047">
    <property type="entry name" value="F-box-like_dom_sf"/>
</dbReference>
<proteinExistence type="predicted"/>
<organism evidence="1">
    <name type="scientific">Aegilops tauschii</name>
    <name type="common">Tausch's goatgrass</name>
    <name type="synonym">Aegilops squarrosa</name>
    <dbReference type="NCBI Taxonomy" id="37682"/>
    <lineage>
        <taxon>Eukaryota</taxon>
        <taxon>Viridiplantae</taxon>
        <taxon>Streptophyta</taxon>
        <taxon>Embryophyta</taxon>
        <taxon>Tracheophyta</taxon>
        <taxon>Spermatophyta</taxon>
        <taxon>Magnoliopsida</taxon>
        <taxon>Liliopsida</taxon>
        <taxon>Poales</taxon>
        <taxon>Poaceae</taxon>
        <taxon>BOP clade</taxon>
        <taxon>Pooideae</taxon>
        <taxon>Triticodae</taxon>
        <taxon>Triticeae</taxon>
        <taxon>Triticinae</taxon>
        <taxon>Aegilops</taxon>
    </lineage>
</organism>
<name>R7W529_AEGTA</name>
<accession>R7W529</accession>
<dbReference type="AlphaFoldDB" id="R7W529"/>
<dbReference type="EnsemblPlants" id="EMT15671">
    <property type="protein sequence ID" value="EMT15671"/>
    <property type="gene ID" value="F775_04562"/>
</dbReference>
<dbReference type="PANTHER" id="PTHR34591">
    <property type="entry name" value="OS03G0653100 PROTEIN-RELATED"/>
    <property type="match status" value="1"/>
</dbReference>
<sequence length="180" mass="20739">MDATADGSGLCLPYDKLHDVLRRLPPRAIPRSRTVRRAWRTIIDAHRLLPRFFTSRVFPCVFTNHFGCRDESYFLAPPVSRSSGADKSEFQRPLFWHSWARVTEHCNGLLLLYDETEADIMCATLRQYGALPCLAHRTYGHTAELRVYQVYMVSRIEQMYSINALVSEEPGAMIVHSMVF</sequence>
<dbReference type="PANTHER" id="PTHR34591:SF33">
    <property type="entry name" value="F-BOX DOMAIN-CONTAINING PROTEIN"/>
    <property type="match status" value="1"/>
</dbReference>
<reference evidence="1" key="1">
    <citation type="submission" date="2015-06" db="UniProtKB">
        <authorList>
            <consortium name="EnsemblPlants"/>
        </authorList>
    </citation>
    <scope>IDENTIFICATION</scope>
</reference>
<evidence type="ECO:0008006" key="2">
    <source>
        <dbReference type="Google" id="ProtNLM"/>
    </source>
</evidence>
<protein>
    <recommendedName>
        <fullName evidence="2">F-box domain-containing protein</fullName>
    </recommendedName>
</protein>
<dbReference type="SUPFAM" id="SSF81383">
    <property type="entry name" value="F-box domain"/>
    <property type="match status" value="1"/>
</dbReference>
<evidence type="ECO:0000313" key="1">
    <source>
        <dbReference type="EnsemblPlants" id="EMT15671"/>
    </source>
</evidence>